<dbReference type="AlphaFoldDB" id="A0A5S9PZ44"/>
<organism evidence="4 5">
    <name type="scientific">BD1-7 clade bacterium</name>
    <dbReference type="NCBI Taxonomy" id="2029982"/>
    <lineage>
        <taxon>Bacteria</taxon>
        <taxon>Pseudomonadati</taxon>
        <taxon>Pseudomonadota</taxon>
        <taxon>Gammaproteobacteria</taxon>
        <taxon>Cellvibrionales</taxon>
        <taxon>Spongiibacteraceae</taxon>
        <taxon>BD1-7 clade</taxon>
    </lineage>
</organism>
<dbReference type="Gene3D" id="2.40.30.170">
    <property type="match status" value="1"/>
</dbReference>
<keyword evidence="2" id="KW-0732">Signal</keyword>
<dbReference type="Gene3D" id="1.10.287.470">
    <property type="entry name" value="Helix hairpin bin"/>
    <property type="match status" value="1"/>
</dbReference>
<dbReference type="PANTHER" id="PTHR30469:SF20">
    <property type="entry name" value="EFFLUX RND TRANSPORTER PERIPLASMIC ADAPTOR SUBUNIT"/>
    <property type="match status" value="1"/>
</dbReference>
<evidence type="ECO:0000256" key="1">
    <source>
        <dbReference type="ARBA" id="ARBA00009477"/>
    </source>
</evidence>
<protein>
    <submittedName>
        <fullName evidence="4">Solvent efflux pump periplasmic linker SrpA</fullName>
    </submittedName>
</protein>
<evidence type="ECO:0000259" key="3">
    <source>
        <dbReference type="Pfam" id="PF25876"/>
    </source>
</evidence>
<feature type="domain" description="Multidrug resistance protein MdtA-like alpha-helical hairpin" evidence="3">
    <location>
        <begin position="100"/>
        <end position="160"/>
    </location>
</feature>
<dbReference type="Proteomes" id="UP000434580">
    <property type="component" value="Unassembled WGS sequence"/>
</dbReference>
<dbReference type="EMBL" id="CACSII010000004">
    <property type="protein sequence ID" value="CAA0095322.1"/>
    <property type="molecule type" value="Genomic_DNA"/>
</dbReference>
<evidence type="ECO:0000256" key="2">
    <source>
        <dbReference type="SAM" id="SignalP"/>
    </source>
</evidence>
<comment type="similarity">
    <text evidence="1">Belongs to the membrane fusion protein (MFP) (TC 8.A.1) family.</text>
</comment>
<feature type="chain" id="PRO_5030138074" evidence="2">
    <location>
        <begin position="26"/>
        <end position="369"/>
    </location>
</feature>
<dbReference type="SUPFAM" id="SSF111369">
    <property type="entry name" value="HlyD-like secretion proteins"/>
    <property type="match status" value="1"/>
</dbReference>
<name>A0A5S9PZ44_9GAMM</name>
<dbReference type="PROSITE" id="PS51257">
    <property type="entry name" value="PROKAR_LIPOPROTEIN"/>
    <property type="match status" value="1"/>
</dbReference>
<dbReference type="GO" id="GO:1990281">
    <property type="term" value="C:efflux pump complex"/>
    <property type="evidence" value="ECO:0007669"/>
    <property type="project" value="TreeGrafter"/>
</dbReference>
<dbReference type="Pfam" id="PF25876">
    <property type="entry name" value="HH_MFP_RND"/>
    <property type="match status" value="1"/>
</dbReference>
<reference evidence="4 5" key="1">
    <citation type="submission" date="2019-11" db="EMBL/GenBank/DDBJ databases">
        <authorList>
            <person name="Holert J."/>
        </authorList>
    </citation>
    <scope>NUCLEOTIDE SEQUENCE [LARGE SCALE GENOMIC DNA]</scope>
    <source>
        <strain evidence="4">BC5_2</strain>
    </source>
</reference>
<feature type="signal peptide" evidence="2">
    <location>
        <begin position="1"/>
        <end position="25"/>
    </location>
</feature>
<dbReference type="PANTHER" id="PTHR30469">
    <property type="entry name" value="MULTIDRUG RESISTANCE PROTEIN MDTA"/>
    <property type="match status" value="1"/>
</dbReference>
<dbReference type="NCBIfam" id="TIGR01730">
    <property type="entry name" value="RND_mfp"/>
    <property type="match status" value="1"/>
</dbReference>
<gene>
    <name evidence="4" type="primary">srpA</name>
    <name evidence="4" type="ORF">DPBNPPHM_03265</name>
</gene>
<accession>A0A5S9PZ44</accession>
<sequence length="369" mass="41067">MLFNAMRPARLAMMFAVSSAMLLVACGGDEPPIVEPDRLVRVIEVGASNRLGDREFPAVLEASKRANLSFRINGTLEKLPMKEGDRVKKGQMVAQLSRSDAANQLADRKAAYKRSSADFERAKKLLKTDFISRKDYDEIKARYQADEAGLKQAQRNMTYTGLIAPFDGFIANRYVQNHEEVVQGQNIYTLLNTDTFDVKFEVPEQLMLHVSSSTDIPPEEKADVKIRFASRPNAFYTMNFKEVATKADPERQTFEVTYMLPKLGELNLLPGMTGTVMVQLANIQEETYRVPSRVVVANSQLQPQVWVFDKNTGTVKAKAVTVGRMTGEEIEVLSGVQQGDVLVSEAAGLLHDGEAVRLRTAGEPTEEVK</sequence>
<dbReference type="InterPro" id="IPR058624">
    <property type="entry name" value="MdtA-like_HH"/>
</dbReference>
<dbReference type="InterPro" id="IPR006143">
    <property type="entry name" value="RND_pump_MFP"/>
</dbReference>
<dbReference type="Gene3D" id="2.40.420.20">
    <property type="match status" value="1"/>
</dbReference>
<dbReference type="Gene3D" id="2.40.50.100">
    <property type="match status" value="1"/>
</dbReference>
<dbReference type="GO" id="GO:0015562">
    <property type="term" value="F:efflux transmembrane transporter activity"/>
    <property type="evidence" value="ECO:0007669"/>
    <property type="project" value="TreeGrafter"/>
</dbReference>
<evidence type="ECO:0000313" key="5">
    <source>
        <dbReference type="Proteomes" id="UP000434580"/>
    </source>
</evidence>
<proteinExistence type="inferred from homology"/>
<evidence type="ECO:0000313" key="4">
    <source>
        <dbReference type="EMBL" id="CAA0095322.1"/>
    </source>
</evidence>